<organism evidence="15 16">
    <name type="scientific">Diploptera punctata</name>
    <name type="common">Pacific beetle cockroach</name>
    <dbReference type="NCBI Taxonomy" id="6984"/>
    <lineage>
        <taxon>Eukaryota</taxon>
        <taxon>Metazoa</taxon>
        <taxon>Ecdysozoa</taxon>
        <taxon>Arthropoda</taxon>
        <taxon>Hexapoda</taxon>
        <taxon>Insecta</taxon>
        <taxon>Pterygota</taxon>
        <taxon>Neoptera</taxon>
        <taxon>Polyneoptera</taxon>
        <taxon>Dictyoptera</taxon>
        <taxon>Blattodea</taxon>
        <taxon>Blaberoidea</taxon>
        <taxon>Blaberidae</taxon>
        <taxon>Diplopterinae</taxon>
        <taxon>Diploptera</taxon>
    </lineage>
</organism>
<protein>
    <recommendedName>
        <fullName evidence="13">Dynactin subunit 4</fullName>
    </recommendedName>
</protein>
<sequence>HCLKIRCGYCVCHEVDSHYCANCLENLPSAEARLKRNRCTACLDCPSCLNTVSTRSTSISSPNPDDPNKTITRKAYYLACAFCRWTSRDVGLVDQTVATGGWPERENPHAARVSSLLEHYKALALMERQEKDRKKFTPRRTFLHFSDKFGLTAMVARKRAGLPPLGGVGLKDESSIIPELCPSVATEEVEQLPEDIYTKQVNLGQ</sequence>
<evidence type="ECO:0000256" key="3">
    <source>
        <dbReference type="ARBA" id="ARBA00004544"/>
    </source>
</evidence>
<keyword evidence="10" id="KW-0175">Coiled coil</keyword>
<dbReference type="EMBL" id="JASPKZ010004975">
    <property type="protein sequence ID" value="KAJ9589237.1"/>
    <property type="molecule type" value="Genomic_DNA"/>
</dbReference>
<dbReference type="GO" id="GO:0030016">
    <property type="term" value="C:myofibril"/>
    <property type="evidence" value="ECO:0007669"/>
    <property type="project" value="UniProtKB-SubCell"/>
</dbReference>
<dbReference type="GO" id="GO:0005938">
    <property type="term" value="C:cell cortex"/>
    <property type="evidence" value="ECO:0007669"/>
    <property type="project" value="UniProtKB-SubCell"/>
</dbReference>
<keyword evidence="5" id="KW-0963">Cytoplasm</keyword>
<comment type="subunit">
    <text evidence="14">Subunit of dynactin, a multiprotein complex part of a tripartite complex with dynein and a adapter, such as BICDL1, BICD2 or HOOK3. The dynactin complex is built around ACTR1A/ACTB filament and consists of an actin-related filament composed of a shoulder domain, a pointed end and a barbed end. Its length is defined by its flexible shoulder domain. The soulder is composed of 2 DCTN1 subunits, 4 DCTN2 and 2 DCTN3. The 4 DCNT2 (via N-terminus) bind the ACTR1A filament and act as molecular rulers to determine the length. The pointed end is important for binding dynein-dynactin cargo adapters. Consists of 4 subunits: ACTR10, DCNT4, DCTN5 and DCTN6. The barbed end is composed of a CAPZA1:CAPZB heterodimers, which binds ACTR1A/ACTB filament and dynactin and stabilizes dynactin. Interacts with ATP7B, but not ATP7A, in a copper-dependent manner. Interacts with ANK2; this interaction is required for localization at costameres. Interacts with N4BP2L1.</text>
</comment>
<keyword evidence="16" id="KW-1185">Reference proteome</keyword>
<keyword evidence="9" id="KW-0007">Acetylation</keyword>
<evidence type="ECO:0000256" key="7">
    <source>
        <dbReference type="ARBA" id="ARBA00022553"/>
    </source>
</evidence>
<evidence type="ECO:0000256" key="9">
    <source>
        <dbReference type="ARBA" id="ARBA00022990"/>
    </source>
</evidence>
<evidence type="ECO:0000256" key="2">
    <source>
        <dbReference type="ARBA" id="ARBA00004529"/>
    </source>
</evidence>
<keyword evidence="7" id="KW-0597">Phosphoprotein</keyword>
<keyword evidence="8" id="KW-0832">Ubl conjugation</keyword>
<comment type="caution">
    <text evidence="15">The sequence shown here is derived from an EMBL/GenBank/DDBJ whole genome shotgun (WGS) entry which is preliminary data.</text>
</comment>
<keyword evidence="11" id="KW-0206">Cytoskeleton</keyword>
<evidence type="ECO:0000256" key="6">
    <source>
        <dbReference type="ARBA" id="ARBA00022499"/>
    </source>
</evidence>
<dbReference type="GO" id="GO:0001725">
    <property type="term" value="C:stress fiber"/>
    <property type="evidence" value="ECO:0007669"/>
    <property type="project" value="UniProtKB-SubCell"/>
</dbReference>
<comment type="similarity">
    <text evidence="12">Belongs to the dynactin subunit 4 family.</text>
</comment>
<keyword evidence="6" id="KW-1017">Isopeptide bond</keyword>
<evidence type="ECO:0000256" key="4">
    <source>
        <dbReference type="ARBA" id="ARBA00004657"/>
    </source>
</evidence>
<evidence type="ECO:0000256" key="10">
    <source>
        <dbReference type="ARBA" id="ARBA00023054"/>
    </source>
</evidence>
<reference evidence="15" key="2">
    <citation type="submission" date="2023-05" db="EMBL/GenBank/DDBJ databases">
        <authorList>
            <person name="Fouks B."/>
        </authorList>
    </citation>
    <scope>NUCLEOTIDE SEQUENCE</scope>
    <source>
        <strain evidence="15">Stay&amp;Tobe</strain>
        <tissue evidence="15">Testes</tissue>
    </source>
</reference>
<evidence type="ECO:0000256" key="14">
    <source>
        <dbReference type="ARBA" id="ARBA00093507"/>
    </source>
</evidence>
<dbReference type="InterPro" id="IPR008603">
    <property type="entry name" value="DCTN4"/>
</dbReference>
<feature type="non-terminal residue" evidence="15">
    <location>
        <position position="1"/>
    </location>
</feature>
<feature type="non-terminal residue" evidence="15">
    <location>
        <position position="205"/>
    </location>
</feature>
<evidence type="ECO:0000256" key="1">
    <source>
        <dbReference type="ARBA" id="ARBA00004300"/>
    </source>
</evidence>
<dbReference type="GO" id="GO:0005869">
    <property type="term" value="C:dynactin complex"/>
    <property type="evidence" value="ECO:0007669"/>
    <property type="project" value="InterPro"/>
</dbReference>
<dbReference type="Pfam" id="PF05502">
    <property type="entry name" value="Dynactin_p62"/>
    <property type="match status" value="1"/>
</dbReference>
<evidence type="ECO:0000256" key="8">
    <source>
        <dbReference type="ARBA" id="ARBA00022843"/>
    </source>
</evidence>
<comment type="subcellular location">
    <subcellularLocation>
        <location evidence="3">Cytoplasm</location>
        <location evidence="3">Cell cortex</location>
    </subcellularLocation>
    <subcellularLocation>
        <location evidence="1">Cytoplasm</location>
        <location evidence="1">Cytoskeleton</location>
        <location evidence="1">Microtubule organizing center</location>
        <location evidence="1">Centrosome</location>
    </subcellularLocation>
    <subcellularLocation>
        <location evidence="2">Cytoplasm</location>
        <location evidence="2">Cytoskeleton</location>
        <location evidence="2">Stress fiber</location>
    </subcellularLocation>
    <subcellularLocation>
        <location evidence="4">Cytoplasm</location>
        <location evidence="4">Myofibril</location>
    </subcellularLocation>
</comment>
<reference evidence="15" key="1">
    <citation type="journal article" date="2023" name="IScience">
        <title>Live-bearing cockroach genome reveals convergent evolutionary mechanisms linked to viviparity in insects and beyond.</title>
        <authorList>
            <person name="Fouks B."/>
            <person name="Harrison M.C."/>
            <person name="Mikhailova A.A."/>
            <person name="Marchal E."/>
            <person name="English S."/>
            <person name="Carruthers M."/>
            <person name="Jennings E.C."/>
            <person name="Chiamaka E.L."/>
            <person name="Frigard R.A."/>
            <person name="Pippel M."/>
            <person name="Attardo G.M."/>
            <person name="Benoit J.B."/>
            <person name="Bornberg-Bauer E."/>
            <person name="Tobe S.S."/>
        </authorList>
    </citation>
    <scope>NUCLEOTIDE SEQUENCE</scope>
    <source>
        <strain evidence="15">Stay&amp;Tobe</strain>
    </source>
</reference>
<dbReference type="GO" id="GO:0005813">
    <property type="term" value="C:centrosome"/>
    <property type="evidence" value="ECO:0007669"/>
    <property type="project" value="UniProtKB-SubCell"/>
</dbReference>
<dbReference type="PANTHER" id="PTHR13034:SF2">
    <property type="entry name" value="DYNACTIN SUBUNIT 4"/>
    <property type="match status" value="1"/>
</dbReference>
<proteinExistence type="inferred from homology"/>
<evidence type="ECO:0000256" key="11">
    <source>
        <dbReference type="ARBA" id="ARBA00023212"/>
    </source>
</evidence>
<evidence type="ECO:0000256" key="13">
    <source>
        <dbReference type="ARBA" id="ARBA00034864"/>
    </source>
</evidence>
<dbReference type="Proteomes" id="UP001233999">
    <property type="component" value="Unassembled WGS sequence"/>
</dbReference>
<dbReference type="AlphaFoldDB" id="A0AAD7ZYT1"/>
<accession>A0AAD7ZYT1</accession>
<evidence type="ECO:0000256" key="12">
    <source>
        <dbReference type="ARBA" id="ARBA00034776"/>
    </source>
</evidence>
<evidence type="ECO:0000256" key="5">
    <source>
        <dbReference type="ARBA" id="ARBA00022490"/>
    </source>
</evidence>
<evidence type="ECO:0000313" key="15">
    <source>
        <dbReference type="EMBL" id="KAJ9589237.1"/>
    </source>
</evidence>
<name>A0AAD7ZYT1_DIPPU</name>
<dbReference type="PANTHER" id="PTHR13034">
    <property type="entry name" value="DYNACTIN P62 SUBUNIT"/>
    <property type="match status" value="1"/>
</dbReference>
<gene>
    <name evidence="15" type="ORF">L9F63_027979</name>
</gene>
<evidence type="ECO:0000313" key="16">
    <source>
        <dbReference type="Proteomes" id="UP001233999"/>
    </source>
</evidence>